<dbReference type="Proteomes" id="UP000007077">
    <property type="component" value="Chromosome"/>
</dbReference>
<dbReference type="SUPFAM" id="SSF53187">
    <property type="entry name" value="Zn-dependent exopeptidases"/>
    <property type="match status" value="1"/>
</dbReference>
<dbReference type="eggNOG" id="COG3608">
    <property type="taxonomic scope" value="Bacteria"/>
</dbReference>
<reference evidence="1 2" key="1">
    <citation type="journal article" date="2010" name="Stand. Genomic Sci.">
        <title>Complete genome sequence of Marinobacter adhaerens type strain (HP15), a diatom-interacting marine microorganism.</title>
        <authorList>
            <person name="Gardes A."/>
            <person name="Kaeppel E."/>
            <person name="Shehzad A."/>
            <person name="Seebah S."/>
            <person name="Teeling H."/>
            <person name="Yarza P."/>
            <person name="Glockner F.O."/>
            <person name="Grossart H.P."/>
            <person name="Ullrich M.S."/>
        </authorList>
    </citation>
    <scope>NUCLEOTIDE SEQUENCE [LARGE SCALE GENOMIC DNA]</scope>
    <source>
        <strain evidence="2">DSM 23420 / HP15</strain>
    </source>
</reference>
<protein>
    <submittedName>
        <fullName evidence="1">Succinylglutamate desuccinylase/aspartoacylase-like protein</fullName>
    </submittedName>
</protein>
<dbReference type="Gene3D" id="3.40.630.10">
    <property type="entry name" value="Zn peptidases"/>
    <property type="match status" value="1"/>
</dbReference>
<accession>E4PJB9</accession>
<dbReference type="HOGENOM" id="CLU_816212_0_0_6"/>
<reference evidence="2" key="2">
    <citation type="submission" date="2010-02" db="EMBL/GenBank/DDBJ databases">
        <title>Complete genome sequence of Marinobacter adhaerens type strain (HP15).</title>
        <authorList>
            <person name="Gaerdes A.A.M."/>
            <person name="Kaeppel E."/>
            <person name="Shezad A."/>
            <person name="Seebah S."/>
            <person name="Teeling H."/>
            <person name="Yarza P."/>
            <person name="Gloeckner F.O."/>
            <person name="Ullrich M.S."/>
        </authorList>
    </citation>
    <scope>NUCLEOTIDE SEQUENCE [LARGE SCALE GENOMIC DNA]</scope>
    <source>
        <strain evidence="2">DSM 23420 / HP15</strain>
    </source>
</reference>
<evidence type="ECO:0000313" key="2">
    <source>
        <dbReference type="Proteomes" id="UP000007077"/>
    </source>
</evidence>
<dbReference type="STRING" id="225937.HP15_1341"/>
<evidence type="ECO:0000313" key="1">
    <source>
        <dbReference type="EMBL" id="ADP97105.1"/>
    </source>
</evidence>
<organism evidence="1 2">
    <name type="scientific">Marinobacter adhaerens (strain DSM 23420 / HP15)</name>
    <dbReference type="NCBI Taxonomy" id="225937"/>
    <lineage>
        <taxon>Bacteria</taxon>
        <taxon>Pseudomonadati</taxon>
        <taxon>Pseudomonadota</taxon>
        <taxon>Gammaproteobacteria</taxon>
        <taxon>Pseudomonadales</taxon>
        <taxon>Marinobacteraceae</taxon>
        <taxon>Marinobacter</taxon>
    </lineage>
</organism>
<dbReference type="PATRIC" id="fig|225937.3.peg.1349"/>
<sequence length="367" mass="40896">MNDPSPRTLGRSALEWLDQLQKPTIIRVAGRDRSRTRAMATLLHGNEPSGLLALHRWLLEQHTPAVNMLFLLGGIYPAKIPPTLSWRQLPDGRDLNRCFKEPFEGEEGAIARAMLVELHNAKPECLLDVHNTSGSGPAFAVSITNDAAHQALTSLFTDRLIITDLRLGALMEYSEQEVPTVTIECGGSQDEQAHELAYEGLVRYCSRPDVLSLEKADWDVTVLRNPIRVELAPEATIEYRLEPTGHADLTFPPDIEHRNFGIVSPDEPLGWVGKKGLGILTAIGHNRKENMTQVLQVRDGKIYPAQALRTFMITTNPVIAKSDCLFYAVKATGEPFFDAKRSGGSSRTSVLRELICDSRCGRWIYQY</sequence>
<dbReference type="KEGG" id="mad:HP15_1341"/>
<proteinExistence type="predicted"/>
<name>E4PJB9_MARAH</name>
<dbReference type="EMBL" id="CP001978">
    <property type="protein sequence ID" value="ADP97105.1"/>
    <property type="molecule type" value="Genomic_DNA"/>
</dbReference>
<dbReference type="AlphaFoldDB" id="E4PJB9"/>
<gene>
    <name evidence="1" type="ordered locus">HP15_1341</name>
</gene>